<name>A0A136IYC3_9PEZI</name>
<feature type="region of interest" description="Disordered" evidence="1">
    <location>
        <begin position="1"/>
        <end position="59"/>
    </location>
</feature>
<evidence type="ECO:0000313" key="3">
    <source>
        <dbReference type="Proteomes" id="UP000070501"/>
    </source>
</evidence>
<dbReference type="SUPFAM" id="SSF54695">
    <property type="entry name" value="POZ domain"/>
    <property type="match status" value="1"/>
</dbReference>
<evidence type="ECO:0000256" key="1">
    <source>
        <dbReference type="SAM" id="MobiDB-lite"/>
    </source>
</evidence>
<organism evidence="2 3">
    <name type="scientific">Microdochium bolleyi</name>
    <dbReference type="NCBI Taxonomy" id="196109"/>
    <lineage>
        <taxon>Eukaryota</taxon>
        <taxon>Fungi</taxon>
        <taxon>Dikarya</taxon>
        <taxon>Ascomycota</taxon>
        <taxon>Pezizomycotina</taxon>
        <taxon>Sordariomycetes</taxon>
        <taxon>Xylariomycetidae</taxon>
        <taxon>Xylariales</taxon>
        <taxon>Microdochiaceae</taxon>
        <taxon>Microdochium</taxon>
    </lineage>
</organism>
<proteinExistence type="predicted"/>
<accession>A0A136IYC3</accession>
<reference evidence="3" key="1">
    <citation type="submission" date="2016-02" db="EMBL/GenBank/DDBJ databases">
        <title>Draft genome sequence of Microdochium bolleyi, a fungal endophyte of beachgrass.</title>
        <authorList>
            <consortium name="DOE Joint Genome Institute"/>
            <person name="David A.S."/>
            <person name="May G."/>
            <person name="Haridas S."/>
            <person name="Lim J."/>
            <person name="Wang M."/>
            <person name="Labutti K."/>
            <person name="Lipzen A."/>
            <person name="Barry K."/>
            <person name="Grigoriev I.V."/>
        </authorList>
    </citation>
    <scope>NUCLEOTIDE SEQUENCE [LARGE SCALE GENOMIC DNA]</scope>
    <source>
        <strain evidence="3">J235TASD1</strain>
    </source>
</reference>
<dbReference type="Proteomes" id="UP000070501">
    <property type="component" value="Unassembled WGS sequence"/>
</dbReference>
<protein>
    <recommendedName>
        <fullName evidence="4">BTB domain-containing protein</fullName>
    </recommendedName>
</protein>
<evidence type="ECO:0000313" key="2">
    <source>
        <dbReference type="EMBL" id="KXJ89943.1"/>
    </source>
</evidence>
<dbReference type="STRING" id="196109.A0A136IYC3"/>
<gene>
    <name evidence="2" type="ORF">Micbo1qcDRAFT_235127</name>
</gene>
<dbReference type="InterPro" id="IPR011333">
    <property type="entry name" value="SKP1/BTB/POZ_sf"/>
</dbReference>
<dbReference type="Gene3D" id="3.30.710.10">
    <property type="entry name" value="Potassium Channel Kv1.1, Chain A"/>
    <property type="match status" value="1"/>
</dbReference>
<keyword evidence="3" id="KW-1185">Reference proteome</keyword>
<dbReference type="EMBL" id="KQ964254">
    <property type="protein sequence ID" value="KXJ89943.1"/>
    <property type="molecule type" value="Genomic_DNA"/>
</dbReference>
<sequence>MSTAAAGDYDTKRMRLTVLTMESRPSTPPPPQESLVSEPEPVALSDADTPDEPPPKPEQECIVDPRGDLWLLAQGTDSSGCSDQVRFRVCSRTLARASPVFDKMLFGRFAESSQNQSGDTWEVELPEDPSSVTRVLFEIMHSRYQRLKTMGCEDPTVVPLLYDLTIMADKYDCVALFRPWASMWASHLDIDAHGKTELSLLRMSWIFHQLGHIAKYEAVLTTLIMDYPLDRNISEDGQRPVPQVLPPDVLEDVHRLRLQMLRELLDPIARTIDKLMTSNDSPAGVCIFGLISRYGFSSQGDELVCEALMLGLALRKLKSQNLWPLPEPENMSIGPRALDEVITNLAVACKNPTVHPACSPISAPRRNRSDNPQFTGLRWLYYTNYKYEAGKERGHFEARAFLLGVHEFAPDKLHKSRDILFFG</sequence>
<dbReference type="AlphaFoldDB" id="A0A136IYC3"/>
<dbReference type="InParanoid" id="A0A136IYC3"/>
<dbReference type="OrthoDB" id="5275938at2759"/>
<evidence type="ECO:0008006" key="4">
    <source>
        <dbReference type="Google" id="ProtNLM"/>
    </source>
</evidence>